<proteinExistence type="predicted"/>
<evidence type="ECO:0000256" key="1">
    <source>
        <dbReference type="SAM" id="Coils"/>
    </source>
</evidence>
<dbReference type="EMBL" id="DRQG01000065">
    <property type="protein sequence ID" value="HGY55406.1"/>
    <property type="molecule type" value="Genomic_DNA"/>
</dbReference>
<name>A0A7V4TZS8_CALAY</name>
<organism evidence="3">
    <name type="scientific">Caldithrix abyssi</name>
    <dbReference type="NCBI Taxonomy" id="187145"/>
    <lineage>
        <taxon>Bacteria</taxon>
        <taxon>Pseudomonadati</taxon>
        <taxon>Calditrichota</taxon>
        <taxon>Calditrichia</taxon>
        <taxon>Calditrichales</taxon>
        <taxon>Calditrichaceae</taxon>
        <taxon>Caldithrix</taxon>
    </lineage>
</organism>
<reference evidence="3" key="1">
    <citation type="journal article" date="2020" name="mSystems">
        <title>Genome- and Community-Level Interaction Insights into Carbon Utilization and Element Cycling Functions of Hydrothermarchaeota in Hydrothermal Sediment.</title>
        <authorList>
            <person name="Zhou Z."/>
            <person name="Liu Y."/>
            <person name="Xu W."/>
            <person name="Pan J."/>
            <person name="Luo Z.H."/>
            <person name="Li M."/>
        </authorList>
    </citation>
    <scope>NUCLEOTIDE SEQUENCE [LARGE SCALE GENOMIC DNA]</scope>
    <source>
        <strain evidence="3">HyVt-577</strain>
    </source>
</reference>
<keyword evidence="1" id="KW-0175">Coiled coil</keyword>
<gene>
    <name evidence="3" type="ORF">ENK44_06890</name>
</gene>
<evidence type="ECO:0000259" key="2">
    <source>
        <dbReference type="PROSITE" id="PS50917"/>
    </source>
</evidence>
<comment type="caution">
    <text evidence="3">The sequence shown here is derived from an EMBL/GenBank/DDBJ whole genome shotgun (WGS) entry which is preliminary data.</text>
</comment>
<feature type="domain" description="SPOC" evidence="2">
    <location>
        <begin position="606"/>
        <end position="682"/>
    </location>
</feature>
<feature type="coiled-coil region" evidence="1">
    <location>
        <begin position="646"/>
        <end position="673"/>
    </location>
</feature>
<dbReference type="PROSITE" id="PS50917">
    <property type="entry name" value="SPOC"/>
    <property type="match status" value="1"/>
</dbReference>
<evidence type="ECO:0000313" key="3">
    <source>
        <dbReference type="EMBL" id="HGY55406.1"/>
    </source>
</evidence>
<dbReference type="Proteomes" id="UP000885779">
    <property type="component" value="Unassembled WGS sequence"/>
</dbReference>
<dbReference type="AlphaFoldDB" id="A0A7V4TZS8"/>
<protein>
    <recommendedName>
        <fullName evidence="2">SPOC domain-containing protein</fullName>
    </recommendedName>
</protein>
<sequence length="682" mass="79431">MFGVILKAILNDKDFFSRSVLQNDSAKGNTPRSLQPIYGLLREFFYRLTTEEREHISPIEEKSFRELREFLHMGLPLIKEEWEDYCRREPRFRKEQEELAEFLNSSAKNTDALEKVRRIQRVFFPQGSDLWDEERRSEEEQKLRARRTVKITRPNPAPIADPVREILFTSNILVTLPLPGADENLQPDFKKRVNDVRNEEQKYWYDHPIPLGIDSAKNEALYGMRGLVDMLRFEKERGNVAGETRLTCLLSASTTHDGLHDLVKDYFEGEFRAAGNWEDVDIYLFSETDCRLLIDEVLRPLSDIYFPQKDAEGLYDIFGVDGEYGRHYSFLKAVAALWQVFVNPQIKATFKIDLDQVFDQETLLRETGQTALQLFKTPLWGAEAEDYRGRPVHLGMIAGALVNHDDIEKSLFTPDVTYPDNTAPRGDRLVFYSRLPQALSTKAEMMCRYDGQDIDGKRKALQRIHVTGGTNGVLIDALRRYRPFTPTDIGRAEDQAYLLSVLFEKKPYLRYVHRAGLVMRHDKEAFAREAIRAAQVGKMIGDYVRILQFTFYARALAWPLKETKEMVDPFTGSFITELPFTIVYLRFTFKLLALLEENAQEQAIEFAELGSRRLSAWVGKLSSEKNTWPEKIQRERQAWQLYYDILDRAEQGLAEQDRRVEEIKEKARQIIQQCRLDIWQKS</sequence>
<accession>A0A7V4TZS8</accession>
<dbReference type="InterPro" id="IPR010912">
    <property type="entry name" value="SPOC_met"/>
</dbReference>